<accession>A0A1X0QC45</accession>
<dbReference type="VEuPathDB" id="MicrosporidiaDB:HERIO_846"/>
<protein>
    <submittedName>
        <fullName evidence="1">Uncharacterized protein</fullName>
    </submittedName>
</protein>
<organism evidence="1 2">
    <name type="scientific">Hepatospora eriocheir</name>
    <dbReference type="NCBI Taxonomy" id="1081669"/>
    <lineage>
        <taxon>Eukaryota</taxon>
        <taxon>Fungi</taxon>
        <taxon>Fungi incertae sedis</taxon>
        <taxon>Microsporidia</taxon>
        <taxon>Hepatosporidae</taxon>
        <taxon>Hepatospora</taxon>
    </lineage>
</organism>
<dbReference type="Proteomes" id="UP000192356">
    <property type="component" value="Unassembled WGS sequence"/>
</dbReference>
<sequence length="59" mass="7021">MNTTEFSQLNDYHDLAKCLKSEVKKIDIKTSSDEKNMNLFSLQRFLKEFINKNLNHLIM</sequence>
<proteinExistence type="predicted"/>
<dbReference type="AlphaFoldDB" id="A0A1X0QC45"/>
<evidence type="ECO:0000313" key="2">
    <source>
        <dbReference type="Proteomes" id="UP000192356"/>
    </source>
</evidence>
<evidence type="ECO:0000313" key="1">
    <source>
        <dbReference type="EMBL" id="ORD97284.1"/>
    </source>
</evidence>
<keyword evidence="2" id="KW-1185">Reference proteome</keyword>
<reference evidence="1 2" key="1">
    <citation type="journal article" date="2017" name="Environ. Microbiol.">
        <title>Decay of the glycolytic pathway and adaptation to intranuclear parasitism within Enterocytozoonidae microsporidia.</title>
        <authorList>
            <person name="Wiredu Boakye D."/>
            <person name="Jaroenlak P."/>
            <person name="Prachumwat A."/>
            <person name="Williams T.A."/>
            <person name="Bateman K.S."/>
            <person name="Itsathitphaisarn O."/>
            <person name="Sritunyalucksana K."/>
            <person name="Paszkiewicz K.H."/>
            <person name="Moore K.A."/>
            <person name="Stentiford G.D."/>
            <person name="Williams B.A."/>
        </authorList>
    </citation>
    <scope>NUCLEOTIDE SEQUENCE [LARGE SCALE GENOMIC DNA]</scope>
    <source>
        <strain evidence="1 2">GB1</strain>
    </source>
</reference>
<name>A0A1X0QC45_9MICR</name>
<comment type="caution">
    <text evidence="1">The sequence shown here is derived from an EMBL/GenBank/DDBJ whole genome shotgun (WGS) entry which is preliminary data.</text>
</comment>
<dbReference type="EMBL" id="LVKB01000030">
    <property type="protein sequence ID" value="ORD97284.1"/>
    <property type="molecule type" value="Genomic_DNA"/>
</dbReference>
<gene>
    <name evidence="1" type="ORF">HERIO_846</name>
</gene>
<dbReference type="VEuPathDB" id="MicrosporidiaDB:A0H76_2647"/>